<accession>A0A5N6XJB7</accession>
<sequence length="91" mass="9872">MRALSRLPLLSLAYALGQDPLTAGDQAANDRLRESEYNELCANPSDAEVQLGTWGKMLMYPQKQPAANTGLPLNPAGTVRDTIEDCAELCH</sequence>
<gene>
    <name evidence="2" type="ORF">BDV39DRAFT_199074</name>
</gene>
<keyword evidence="3" id="KW-1185">Reference proteome</keyword>
<proteinExistence type="predicted"/>
<name>A0A5N6XJB7_9EURO</name>
<feature type="chain" id="PRO_5025032821" evidence="1">
    <location>
        <begin position="18"/>
        <end position="91"/>
    </location>
</feature>
<evidence type="ECO:0000313" key="3">
    <source>
        <dbReference type="Proteomes" id="UP000325945"/>
    </source>
</evidence>
<evidence type="ECO:0000256" key="1">
    <source>
        <dbReference type="SAM" id="SignalP"/>
    </source>
</evidence>
<dbReference type="AlphaFoldDB" id="A0A5N6XJB7"/>
<reference evidence="3" key="1">
    <citation type="submission" date="2019-04" db="EMBL/GenBank/DDBJ databases">
        <title>Friends and foes A comparative genomics studyof 23 Aspergillus species from section Flavi.</title>
        <authorList>
            <consortium name="DOE Joint Genome Institute"/>
            <person name="Kjaerbolling I."/>
            <person name="Vesth T."/>
            <person name="Frisvad J.C."/>
            <person name="Nybo J.L."/>
            <person name="Theobald S."/>
            <person name="Kildgaard S."/>
            <person name="Isbrandt T."/>
            <person name="Kuo A."/>
            <person name="Sato A."/>
            <person name="Lyhne E.K."/>
            <person name="Kogle M.E."/>
            <person name="Wiebenga A."/>
            <person name="Kun R.S."/>
            <person name="Lubbers R.J."/>
            <person name="Makela M.R."/>
            <person name="Barry K."/>
            <person name="Chovatia M."/>
            <person name="Clum A."/>
            <person name="Daum C."/>
            <person name="Haridas S."/>
            <person name="He G."/>
            <person name="LaButti K."/>
            <person name="Lipzen A."/>
            <person name="Mondo S."/>
            <person name="Riley R."/>
            <person name="Salamov A."/>
            <person name="Simmons B.A."/>
            <person name="Magnuson J.K."/>
            <person name="Henrissat B."/>
            <person name="Mortensen U.H."/>
            <person name="Larsen T.O."/>
            <person name="Devries R.P."/>
            <person name="Grigoriev I.V."/>
            <person name="Machida M."/>
            <person name="Baker S.E."/>
            <person name="Andersen M.R."/>
        </authorList>
    </citation>
    <scope>NUCLEOTIDE SEQUENCE [LARGE SCALE GENOMIC DNA]</scope>
    <source>
        <strain evidence="3">CBS 130017</strain>
    </source>
</reference>
<dbReference type="Proteomes" id="UP000325945">
    <property type="component" value="Unassembled WGS sequence"/>
</dbReference>
<dbReference type="EMBL" id="ML741762">
    <property type="protein sequence ID" value="KAE8333347.1"/>
    <property type="molecule type" value="Genomic_DNA"/>
</dbReference>
<keyword evidence="1" id="KW-0732">Signal</keyword>
<feature type="signal peptide" evidence="1">
    <location>
        <begin position="1"/>
        <end position="17"/>
    </location>
</feature>
<organism evidence="2 3">
    <name type="scientific">Aspergillus sergii</name>
    <dbReference type="NCBI Taxonomy" id="1034303"/>
    <lineage>
        <taxon>Eukaryota</taxon>
        <taxon>Fungi</taxon>
        <taxon>Dikarya</taxon>
        <taxon>Ascomycota</taxon>
        <taxon>Pezizomycotina</taxon>
        <taxon>Eurotiomycetes</taxon>
        <taxon>Eurotiomycetidae</taxon>
        <taxon>Eurotiales</taxon>
        <taxon>Aspergillaceae</taxon>
        <taxon>Aspergillus</taxon>
        <taxon>Aspergillus subgen. Circumdati</taxon>
    </lineage>
</organism>
<protein>
    <submittedName>
        <fullName evidence="2">Uncharacterized protein</fullName>
    </submittedName>
</protein>
<evidence type="ECO:0000313" key="2">
    <source>
        <dbReference type="EMBL" id="KAE8333347.1"/>
    </source>
</evidence>